<accession>A0A1D6JFF5</accession>
<dbReference type="InParanoid" id="A0A1D6JFF5"/>
<evidence type="ECO:0000313" key="2">
    <source>
        <dbReference type="EMBL" id="AQK46512.1"/>
    </source>
</evidence>
<proteinExistence type="predicted"/>
<gene>
    <name evidence="1" type="ORF">ZEAMMB73_Zm00001d026408</name>
    <name evidence="2" type="ORF">ZEAMMB73_Zm00001d026411</name>
</gene>
<sequence>MTGHMLLTLLRRGNIIENWVA</sequence>
<protein>
    <submittedName>
        <fullName evidence="2">Uncharacterized protein</fullName>
    </submittedName>
</protein>
<organism evidence="2">
    <name type="scientific">Zea mays</name>
    <name type="common">Maize</name>
    <dbReference type="NCBI Taxonomy" id="4577"/>
    <lineage>
        <taxon>Eukaryota</taxon>
        <taxon>Viridiplantae</taxon>
        <taxon>Streptophyta</taxon>
        <taxon>Embryophyta</taxon>
        <taxon>Tracheophyta</taxon>
        <taxon>Spermatophyta</taxon>
        <taxon>Magnoliopsida</taxon>
        <taxon>Liliopsida</taxon>
        <taxon>Poales</taxon>
        <taxon>Poaceae</taxon>
        <taxon>PACMAD clade</taxon>
        <taxon>Panicoideae</taxon>
        <taxon>Andropogonodae</taxon>
        <taxon>Andropogoneae</taxon>
        <taxon>Tripsacinae</taxon>
        <taxon>Zea</taxon>
    </lineage>
</organism>
<evidence type="ECO:0000313" key="1">
    <source>
        <dbReference type="EMBL" id="AQK46511.1"/>
    </source>
</evidence>
<dbReference type="AlphaFoldDB" id="A0A1D6JFF5"/>
<name>A0A1D6JFF5_MAIZE</name>
<dbReference type="EMBL" id="CM000786">
    <property type="protein sequence ID" value="AQK46512.1"/>
    <property type="molecule type" value="Genomic_DNA"/>
</dbReference>
<reference evidence="2" key="1">
    <citation type="submission" date="2015-12" db="EMBL/GenBank/DDBJ databases">
        <title>Update maize B73 reference genome by single molecule sequencing technologies.</title>
        <authorList>
            <consortium name="Maize Genome Sequencing Project"/>
            <person name="Ware D."/>
        </authorList>
    </citation>
    <scope>NUCLEOTIDE SEQUENCE</scope>
    <source>
        <tissue evidence="2">Seedling</tissue>
    </source>
</reference>
<dbReference type="EMBL" id="CM000786">
    <property type="protein sequence ID" value="AQK46511.1"/>
    <property type="molecule type" value="Genomic_DNA"/>
</dbReference>